<reference evidence="1" key="1">
    <citation type="journal article" date="2021" name="Proc. Natl. Acad. Sci. U.S.A.">
        <title>A Catalog of Tens of Thousands of Viruses from Human Metagenomes Reveals Hidden Associations with Chronic Diseases.</title>
        <authorList>
            <person name="Tisza M.J."/>
            <person name="Buck C.B."/>
        </authorList>
    </citation>
    <scope>NUCLEOTIDE SEQUENCE</scope>
    <source>
        <strain evidence="1">CtcyQ27</strain>
    </source>
</reference>
<protein>
    <submittedName>
        <fullName evidence="1">Uncharacterized protein</fullName>
    </submittedName>
</protein>
<sequence>MSEQNNQKQEREKLTLNIEQKEDFTGTTYTDYRSSNTLASTINSIFKNLFKDYHGCYIEVGNISQQEVPISVVMDFTPGSINNSDAEFEAFRKITEEDGKRGAGPIIESMKAHNQMIDTKESFVITQDAADLLYDLIIPDIRSRMKADPRSFQSKGIYVEDVVATPTAGGFSRVVNVIHEYVRCIDVNVLMKALLPEKNEKGNKVVYEIKPVNYIPSFGNFGGSNYLLSITQYDLTAMNNVLRECGVGVQDPTIRNRFITV</sequence>
<evidence type="ECO:0000313" key="1">
    <source>
        <dbReference type="EMBL" id="DAF93156.1"/>
    </source>
</evidence>
<dbReference type="EMBL" id="BK016080">
    <property type="protein sequence ID" value="DAF93156.1"/>
    <property type="molecule type" value="Genomic_DNA"/>
</dbReference>
<name>A0A8S5UFF0_9CAUD</name>
<accession>A0A8S5UFF0</accession>
<proteinExistence type="predicted"/>
<organism evidence="1">
    <name type="scientific">Myoviridae sp. ctcyQ27</name>
    <dbReference type="NCBI Taxonomy" id="2825139"/>
    <lineage>
        <taxon>Viruses</taxon>
        <taxon>Duplodnaviria</taxon>
        <taxon>Heunggongvirae</taxon>
        <taxon>Uroviricota</taxon>
        <taxon>Caudoviricetes</taxon>
    </lineage>
</organism>